<dbReference type="PANTHER" id="PTHR42912">
    <property type="entry name" value="METHYLTRANSFERASE"/>
    <property type="match status" value="1"/>
</dbReference>
<comment type="caution">
    <text evidence="1">The sequence shown here is derived from an EMBL/GenBank/DDBJ whole genome shotgun (WGS) entry which is preliminary data.</text>
</comment>
<protein>
    <submittedName>
        <fullName evidence="1">Class I SAM-dependent methyltransferase</fullName>
    </submittedName>
</protein>
<dbReference type="PANTHER" id="PTHR42912:SF80">
    <property type="entry name" value="METHYLTRANSFERASE DOMAIN-CONTAINING PROTEIN"/>
    <property type="match status" value="1"/>
</dbReference>
<dbReference type="InterPro" id="IPR050508">
    <property type="entry name" value="Methyltransf_Superfamily"/>
</dbReference>
<evidence type="ECO:0000313" key="2">
    <source>
        <dbReference type="Proteomes" id="UP001464891"/>
    </source>
</evidence>
<dbReference type="GO" id="GO:0032259">
    <property type="term" value="P:methylation"/>
    <property type="evidence" value="ECO:0007669"/>
    <property type="project" value="UniProtKB-KW"/>
</dbReference>
<dbReference type="SUPFAM" id="SSF53335">
    <property type="entry name" value="S-adenosyl-L-methionine-dependent methyltransferases"/>
    <property type="match status" value="1"/>
</dbReference>
<keyword evidence="1" id="KW-0808">Transferase</keyword>
<accession>A0ABV0J7R5</accession>
<keyword evidence="1" id="KW-0489">Methyltransferase</keyword>
<dbReference type="GO" id="GO:0008168">
    <property type="term" value="F:methyltransferase activity"/>
    <property type="evidence" value="ECO:0007669"/>
    <property type="project" value="UniProtKB-KW"/>
</dbReference>
<proteinExistence type="predicted"/>
<organism evidence="1 2">
    <name type="scientific">Trichocoleus desertorum GB2-A4</name>
    <dbReference type="NCBI Taxonomy" id="2933944"/>
    <lineage>
        <taxon>Bacteria</taxon>
        <taxon>Bacillati</taxon>
        <taxon>Cyanobacteriota</taxon>
        <taxon>Cyanophyceae</taxon>
        <taxon>Leptolyngbyales</taxon>
        <taxon>Trichocoleusaceae</taxon>
        <taxon>Trichocoleus</taxon>
    </lineage>
</organism>
<name>A0ABV0J7R5_9CYAN</name>
<gene>
    <name evidence="1" type="ORF">NC998_12050</name>
</gene>
<keyword evidence="2" id="KW-1185">Reference proteome</keyword>
<reference evidence="1 2" key="1">
    <citation type="submission" date="2022-04" db="EMBL/GenBank/DDBJ databases">
        <title>Positive selection, recombination, and allopatry shape intraspecific diversity of widespread and dominant cyanobacteria.</title>
        <authorList>
            <person name="Wei J."/>
            <person name="Shu W."/>
            <person name="Hu C."/>
        </authorList>
    </citation>
    <scope>NUCLEOTIDE SEQUENCE [LARGE SCALE GENOMIC DNA]</scope>
    <source>
        <strain evidence="1 2">GB2-A4</strain>
    </source>
</reference>
<dbReference type="Proteomes" id="UP001464891">
    <property type="component" value="Unassembled WGS sequence"/>
</dbReference>
<sequence length="185" mass="21569">MSEPFLEPILRWMRLQRVVSRIAPNSTVLDVGCGRAAVFLKAIAPRITQGFGVDFKVDTVEFKNIKTLQFKFDGSLPFADASFDVVTMLAVLEHIEHEHQILQEIHRVLKPDGKLIITVPSIWAQPILEFLAYKLKIVSEAEIRDHKRYYNRQKLRKVLVGETNFRSFHHQYFQLWMNNFCTVVK</sequence>
<dbReference type="CDD" id="cd02440">
    <property type="entry name" value="AdoMet_MTases"/>
    <property type="match status" value="1"/>
</dbReference>
<dbReference type="Pfam" id="PF13489">
    <property type="entry name" value="Methyltransf_23"/>
    <property type="match status" value="1"/>
</dbReference>
<evidence type="ECO:0000313" key="1">
    <source>
        <dbReference type="EMBL" id="MEP0817826.1"/>
    </source>
</evidence>
<dbReference type="EMBL" id="JAMPKM010000006">
    <property type="protein sequence ID" value="MEP0817826.1"/>
    <property type="molecule type" value="Genomic_DNA"/>
</dbReference>
<dbReference type="Gene3D" id="3.40.50.150">
    <property type="entry name" value="Vaccinia Virus protein VP39"/>
    <property type="match status" value="1"/>
</dbReference>
<dbReference type="InterPro" id="IPR029063">
    <property type="entry name" value="SAM-dependent_MTases_sf"/>
</dbReference>